<dbReference type="SUPFAM" id="SSF52980">
    <property type="entry name" value="Restriction endonuclease-like"/>
    <property type="match status" value="1"/>
</dbReference>
<name>A0A7X0HL30_9ACTN</name>
<dbReference type="Pfam" id="PF05685">
    <property type="entry name" value="Uma2"/>
    <property type="match status" value="1"/>
</dbReference>
<evidence type="ECO:0000313" key="2">
    <source>
        <dbReference type="EMBL" id="MBB6438128.1"/>
    </source>
</evidence>
<dbReference type="PANTHER" id="PTHR35400:SF3">
    <property type="entry name" value="SLL1072 PROTEIN"/>
    <property type="match status" value="1"/>
</dbReference>
<dbReference type="EMBL" id="JACHEM010000012">
    <property type="protein sequence ID" value="MBB6438128.1"/>
    <property type="molecule type" value="Genomic_DNA"/>
</dbReference>
<dbReference type="Gene3D" id="3.90.1570.10">
    <property type="entry name" value="tt1808, chain A"/>
    <property type="match status" value="1"/>
</dbReference>
<dbReference type="AlphaFoldDB" id="A0A7X0HL30"/>
<keyword evidence="2" id="KW-0540">Nuclease</keyword>
<comment type="caution">
    <text evidence="2">The sequence shown here is derived from an EMBL/GenBank/DDBJ whole genome shotgun (WGS) entry which is preliminary data.</text>
</comment>
<dbReference type="CDD" id="cd06260">
    <property type="entry name" value="DUF820-like"/>
    <property type="match status" value="1"/>
</dbReference>
<feature type="domain" description="Putative restriction endonuclease" evidence="1">
    <location>
        <begin position="11"/>
        <end position="187"/>
    </location>
</feature>
<proteinExistence type="predicted"/>
<sequence>MAERTSGMTVEEFEEVARAAASASDAVRFEFIGGRTREKKVPDGDHNAIVEWLRAICMQHRPGWALFGSDQGLKVEAYRKGRARPDGVLAHRKAFAGQGEWADPAGALMVVEVTSYDSDTDDRDRVEKPPAYAASGIPVYVLIDRDSCEVTVFSKPDQNRGKYMDAHSVTFGEAITIPEPVGIELDTEELKDYVR</sequence>
<dbReference type="PANTHER" id="PTHR35400">
    <property type="entry name" value="SLR1083 PROTEIN"/>
    <property type="match status" value="1"/>
</dbReference>
<evidence type="ECO:0000313" key="3">
    <source>
        <dbReference type="Proteomes" id="UP000540423"/>
    </source>
</evidence>
<reference evidence="2 3" key="1">
    <citation type="submission" date="2020-08" db="EMBL/GenBank/DDBJ databases">
        <title>Genomic Encyclopedia of Type Strains, Phase IV (KMG-IV): sequencing the most valuable type-strain genomes for metagenomic binning, comparative biology and taxonomic classification.</title>
        <authorList>
            <person name="Goeker M."/>
        </authorList>
    </citation>
    <scope>NUCLEOTIDE SEQUENCE [LARGE SCALE GENOMIC DNA]</scope>
    <source>
        <strain evidence="2 3">DSM 40141</strain>
    </source>
</reference>
<evidence type="ECO:0000259" key="1">
    <source>
        <dbReference type="Pfam" id="PF05685"/>
    </source>
</evidence>
<gene>
    <name evidence="2" type="ORF">HNQ79_004632</name>
</gene>
<dbReference type="InterPro" id="IPR008538">
    <property type="entry name" value="Uma2"/>
</dbReference>
<organism evidence="2 3">
    <name type="scientific">Streptomyces candidus</name>
    <dbReference type="NCBI Taxonomy" id="67283"/>
    <lineage>
        <taxon>Bacteria</taxon>
        <taxon>Bacillati</taxon>
        <taxon>Actinomycetota</taxon>
        <taxon>Actinomycetes</taxon>
        <taxon>Kitasatosporales</taxon>
        <taxon>Streptomycetaceae</taxon>
        <taxon>Streptomyces</taxon>
    </lineage>
</organism>
<dbReference type="InterPro" id="IPR012296">
    <property type="entry name" value="Nuclease_put_TT1808"/>
</dbReference>
<protein>
    <submittedName>
        <fullName evidence="2">Uma2 family endonuclease</fullName>
    </submittedName>
</protein>
<keyword evidence="2" id="KW-0378">Hydrolase</keyword>
<dbReference type="GO" id="GO:0004519">
    <property type="term" value="F:endonuclease activity"/>
    <property type="evidence" value="ECO:0007669"/>
    <property type="project" value="UniProtKB-KW"/>
</dbReference>
<dbReference type="Proteomes" id="UP000540423">
    <property type="component" value="Unassembled WGS sequence"/>
</dbReference>
<dbReference type="InterPro" id="IPR011335">
    <property type="entry name" value="Restrct_endonuc-II-like"/>
</dbReference>
<keyword evidence="3" id="KW-1185">Reference proteome</keyword>
<keyword evidence="2" id="KW-0255">Endonuclease</keyword>
<accession>A0A7X0HL30</accession>